<gene>
    <name evidence="6" type="ORF">FMM06_00205</name>
</gene>
<accession>A0A552UEM0</accession>
<dbReference type="PANTHER" id="PTHR42792">
    <property type="entry name" value="FLAGELLIN"/>
    <property type="match status" value="1"/>
</dbReference>
<reference evidence="6 7" key="1">
    <citation type="submission" date="2019-07" db="EMBL/GenBank/DDBJ databases">
        <title>Novel species isolated from glacier.</title>
        <authorList>
            <person name="Liu Q."/>
            <person name="Xin Y.-H."/>
        </authorList>
    </citation>
    <scope>NUCLEOTIDE SEQUENCE [LARGE SCALE GENOMIC DNA]</scope>
    <source>
        <strain evidence="6 7">LB1R16</strain>
    </source>
</reference>
<comment type="similarity">
    <text evidence="1 3">Belongs to the bacterial flagellin family.</text>
</comment>
<dbReference type="AlphaFoldDB" id="A0A552UEM0"/>
<dbReference type="Pfam" id="PF00669">
    <property type="entry name" value="Flagellin_N"/>
    <property type="match status" value="1"/>
</dbReference>
<dbReference type="PANTHER" id="PTHR42792:SF1">
    <property type="entry name" value="FLAGELLAR HOOK-ASSOCIATED PROTEIN 3"/>
    <property type="match status" value="1"/>
</dbReference>
<evidence type="ECO:0000259" key="4">
    <source>
        <dbReference type="Pfam" id="PF00669"/>
    </source>
</evidence>
<comment type="caution">
    <text evidence="6">The sequence shown here is derived from an EMBL/GenBank/DDBJ whole genome shotgun (WGS) entry which is preliminary data.</text>
</comment>
<dbReference type="GO" id="GO:0009288">
    <property type="term" value="C:bacterial-type flagellum"/>
    <property type="evidence" value="ECO:0007669"/>
    <property type="project" value="UniProtKB-SubCell"/>
</dbReference>
<evidence type="ECO:0000259" key="5">
    <source>
        <dbReference type="Pfam" id="PF00700"/>
    </source>
</evidence>
<dbReference type="InterPro" id="IPR001029">
    <property type="entry name" value="Flagellin_N"/>
</dbReference>
<comment type="subcellular location">
    <subcellularLocation>
        <location evidence="3">Secreted</location>
    </subcellularLocation>
    <subcellularLocation>
        <location evidence="3">Bacterial flagellum</location>
    </subcellularLocation>
</comment>
<feature type="domain" description="Flagellin N-terminal" evidence="4">
    <location>
        <begin position="2"/>
        <end position="137"/>
    </location>
</feature>
<proteinExistence type="inferred from homology"/>
<evidence type="ECO:0000256" key="2">
    <source>
        <dbReference type="ARBA" id="ARBA00023143"/>
    </source>
</evidence>
<dbReference type="RefSeq" id="WP_143554221.1">
    <property type="nucleotide sequence ID" value="NZ_VJWA01000001.1"/>
</dbReference>
<organism evidence="6 7">
    <name type="scientific">Glacieibacterium frigidum</name>
    <dbReference type="NCBI Taxonomy" id="2593303"/>
    <lineage>
        <taxon>Bacteria</taxon>
        <taxon>Pseudomonadati</taxon>
        <taxon>Pseudomonadota</taxon>
        <taxon>Alphaproteobacteria</taxon>
        <taxon>Sphingomonadales</taxon>
        <taxon>Sphingosinicellaceae</taxon>
        <taxon>Glacieibacterium</taxon>
    </lineage>
</organism>
<protein>
    <recommendedName>
        <fullName evidence="3">Flagellin</fullName>
    </recommendedName>
</protein>
<dbReference type="Proteomes" id="UP000317894">
    <property type="component" value="Unassembled WGS sequence"/>
</dbReference>
<dbReference type="InterPro" id="IPR046358">
    <property type="entry name" value="Flagellin_C"/>
</dbReference>
<dbReference type="OrthoDB" id="7389561at2"/>
<feature type="domain" description="Flagellin C-terminal" evidence="5">
    <location>
        <begin position="215"/>
        <end position="289"/>
    </location>
</feature>
<dbReference type="EMBL" id="VJWA01000001">
    <property type="protein sequence ID" value="TRW16678.1"/>
    <property type="molecule type" value="Genomic_DNA"/>
</dbReference>
<keyword evidence="2 3" id="KW-0975">Bacterial flagellum</keyword>
<dbReference type="Pfam" id="PF00700">
    <property type="entry name" value="Flagellin_C"/>
    <property type="match status" value="1"/>
</dbReference>
<keyword evidence="7" id="KW-1185">Reference proteome</keyword>
<evidence type="ECO:0000313" key="7">
    <source>
        <dbReference type="Proteomes" id="UP000317894"/>
    </source>
</evidence>
<evidence type="ECO:0000256" key="1">
    <source>
        <dbReference type="ARBA" id="ARBA00005709"/>
    </source>
</evidence>
<evidence type="ECO:0000313" key="6">
    <source>
        <dbReference type="EMBL" id="TRW16678.1"/>
    </source>
</evidence>
<name>A0A552UEM0_9SPHN</name>
<sequence length="295" mass="30111">MNTRASHDARVARMGDLQRQLDTEQGRIATGKRITKPSDDPVANGIAARLKRVAAAGETQLRALDGAASRLSATDVALGSAARVMQRAQEVALLGSTATLNAADRATLAAEAVSLGEQLLEIANRTAADGTPLFGGAKGTGPAFARDAAGDVAWQGTGTPPVIALGSATVPTGTDARAFAGPDGDAFALLDDLAAALTAPDATRADALSASLTGLTVATTRIADAQAGIGNLGARVEAETERLRSDGLRLADDLSKVEGLDLAAAIARLQRLATVLEATQASFVRLNALSLWERL</sequence>
<comment type="function">
    <text evidence="3">Flagellin is the subunit protein which polymerizes to form the filaments of bacterial flagella.</text>
</comment>
<dbReference type="GO" id="GO:0005198">
    <property type="term" value="F:structural molecule activity"/>
    <property type="evidence" value="ECO:0007669"/>
    <property type="project" value="UniProtKB-UniRule"/>
</dbReference>
<keyword evidence="3" id="KW-0964">Secreted</keyword>
<dbReference type="Gene3D" id="1.20.1330.10">
    <property type="entry name" value="f41 fragment of flagellin, N-terminal domain"/>
    <property type="match status" value="1"/>
</dbReference>
<dbReference type="SUPFAM" id="SSF64518">
    <property type="entry name" value="Phase 1 flagellin"/>
    <property type="match status" value="1"/>
</dbReference>
<evidence type="ECO:0000256" key="3">
    <source>
        <dbReference type="RuleBase" id="RU362073"/>
    </source>
</evidence>
<dbReference type="GO" id="GO:0005576">
    <property type="term" value="C:extracellular region"/>
    <property type="evidence" value="ECO:0007669"/>
    <property type="project" value="UniProtKB-SubCell"/>
</dbReference>
<dbReference type="InterPro" id="IPR001492">
    <property type="entry name" value="Flagellin"/>
</dbReference>